<keyword evidence="2" id="KW-0472">Membrane</keyword>
<organism evidence="6 7">
    <name type="scientific">Comamonas suwonensis</name>
    <dbReference type="NCBI Taxonomy" id="2606214"/>
    <lineage>
        <taxon>Bacteria</taxon>
        <taxon>Pseudomonadati</taxon>
        <taxon>Pseudomonadota</taxon>
        <taxon>Betaproteobacteria</taxon>
        <taxon>Burkholderiales</taxon>
        <taxon>Comamonadaceae</taxon>
        <taxon>Comamonas</taxon>
    </lineage>
</organism>
<dbReference type="CDD" id="cd03219">
    <property type="entry name" value="ABC_Mj1267_LivG_branched"/>
    <property type="match status" value="1"/>
</dbReference>
<dbReference type="GO" id="GO:0016887">
    <property type="term" value="F:ATP hydrolysis activity"/>
    <property type="evidence" value="ECO:0007669"/>
    <property type="project" value="InterPro"/>
</dbReference>
<dbReference type="SMART" id="SM00382">
    <property type="entry name" value="AAA"/>
    <property type="match status" value="1"/>
</dbReference>
<keyword evidence="3" id="KW-0547">Nucleotide-binding</keyword>
<evidence type="ECO:0000259" key="5">
    <source>
        <dbReference type="PROSITE" id="PS50893"/>
    </source>
</evidence>
<evidence type="ECO:0000313" key="7">
    <source>
        <dbReference type="Proteomes" id="UP000530032"/>
    </source>
</evidence>
<accession>A0A843B9V3</accession>
<dbReference type="AlphaFoldDB" id="A0A843B9V3"/>
<gene>
    <name evidence="6" type="ORF">HF327_013755</name>
</gene>
<dbReference type="InterPro" id="IPR027417">
    <property type="entry name" value="P-loop_NTPase"/>
</dbReference>
<keyword evidence="2" id="KW-1003">Cell membrane</keyword>
<sequence>MKTATLLSVRSATKRFGGLVAVNELSFDIYPGEVVGLLGPNGSGKTTAMNLISGALPVNGGEILFHGQPIHTLKSHQIARLGIARTFQLVKVLGSMSCMDNVIAGLAFKPRPLFGKAATQRALALLVQVGLGEFAHLPAGDLTYINQKRLELARALALEPQILLLDEWLAGLNPTELQQGIALIQQLQSTGLTILMVEHVMDAVHALCSRCVVMNAGTKIADGPTAQVLKEPEVVRAYLGEDVDGGEEETAETHHA</sequence>
<dbReference type="InterPro" id="IPR003439">
    <property type="entry name" value="ABC_transporter-like_ATP-bd"/>
</dbReference>
<dbReference type="PANTHER" id="PTHR45772">
    <property type="entry name" value="CONSERVED COMPONENT OF ABC TRANSPORTER FOR NATURAL AMINO ACIDS-RELATED"/>
    <property type="match status" value="1"/>
</dbReference>
<evidence type="ECO:0000313" key="6">
    <source>
        <dbReference type="EMBL" id="MBI1625564.1"/>
    </source>
</evidence>
<dbReference type="PANTHER" id="PTHR45772:SF9">
    <property type="entry name" value="CONSERVED COMPONENT OF ABC TRANSPORTER FOR NATURAL AMINO ACIDS"/>
    <property type="match status" value="1"/>
</dbReference>
<name>A0A843B9V3_9BURK</name>
<evidence type="ECO:0000256" key="2">
    <source>
        <dbReference type="ARBA" id="ARBA00022475"/>
    </source>
</evidence>
<comment type="caution">
    <text evidence="6">The sequence shown here is derived from an EMBL/GenBank/DDBJ whole genome shotgun (WGS) entry which is preliminary data.</text>
</comment>
<proteinExistence type="predicted"/>
<dbReference type="GO" id="GO:0005524">
    <property type="term" value="F:ATP binding"/>
    <property type="evidence" value="ECO:0007669"/>
    <property type="project" value="UniProtKB-KW"/>
</dbReference>
<dbReference type="InterPro" id="IPR003593">
    <property type="entry name" value="AAA+_ATPase"/>
</dbReference>
<dbReference type="Pfam" id="PF00005">
    <property type="entry name" value="ABC_tran"/>
    <property type="match status" value="1"/>
</dbReference>
<keyword evidence="1" id="KW-0813">Transport</keyword>
<reference evidence="6" key="1">
    <citation type="submission" date="2020-12" db="EMBL/GenBank/DDBJ databases">
        <title>Comamonas sp. nov., isolated from stream water.</title>
        <authorList>
            <person name="Park K.-H."/>
        </authorList>
    </citation>
    <scope>NUCLEOTIDE SEQUENCE</scope>
    <source>
        <strain evidence="6">EJ-4</strain>
    </source>
</reference>
<dbReference type="InterPro" id="IPR051120">
    <property type="entry name" value="ABC_AA/LPS_Transport"/>
</dbReference>
<dbReference type="EMBL" id="JABBCQ020000011">
    <property type="protein sequence ID" value="MBI1625564.1"/>
    <property type="molecule type" value="Genomic_DNA"/>
</dbReference>
<dbReference type="RefSeq" id="WP_198460705.1">
    <property type="nucleotide sequence ID" value="NZ_JABBCQ020000011.1"/>
</dbReference>
<dbReference type="Proteomes" id="UP000530032">
    <property type="component" value="Unassembled WGS sequence"/>
</dbReference>
<evidence type="ECO:0000256" key="4">
    <source>
        <dbReference type="ARBA" id="ARBA00022840"/>
    </source>
</evidence>
<feature type="domain" description="ABC transporter" evidence="5">
    <location>
        <begin position="7"/>
        <end position="241"/>
    </location>
</feature>
<dbReference type="PROSITE" id="PS50893">
    <property type="entry name" value="ABC_TRANSPORTER_2"/>
    <property type="match status" value="1"/>
</dbReference>
<protein>
    <submittedName>
        <fullName evidence="6">ABC transporter ATP-binding protein</fullName>
    </submittedName>
</protein>
<keyword evidence="7" id="KW-1185">Reference proteome</keyword>
<dbReference type="InterPro" id="IPR032823">
    <property type="entry name" value="BCA_ABC_TP_C"/>
</dbReference>
<dbReference type="SUPFAM" id="SSF52540">
    <property type="entry name" value="P-loop containing nucleoside triphosphate hydrolases"/>
    <property type="match status" value="1"/>
</dbReference>
<dbReference type="Pfam" id="PF12399">
    <property type="entry name" value="BCA_ABC_TP_C"/>
    <property type="match status" value="1"/>
</dbReference>
<evidence type="ECO:0000256" key="1">
    <source>
        <dbReference type="ARBA" id="ARBA00022448"/>
    </source>
</evidence>
<evidence type="ECO:0000256" key="3">
    <source>
        <dbReference type="ARBA" id="ARBA00022741"/>
    </source>
</evidence>
<dbReference type="GO" id="GO:0005886">
    <property type="term" value="C:plasma membrane"/>
    <property type="evidence" value="ECO:0007669"/>
    <property type="project" value="TreeGrafter"/>
</dbReference>
<keyword evidence="4 6" id="KW-0067">ATP-binding</keyword>
<dbReference type="Gene3D" id="3.40.50.300">
    <property type="entry name" value="P-loop containing nucleotide triphosphate hydrolases"/>
    <property type="match status" value="1"/>
</dbReference>